<protein>
    <submittedName>
        <fullName evidence="1">Uncharacterized protein</fullName>
    </submittedName>
</protein>
<dbReference type="Proteomes" id="UP000216961">
    <property type="component" value="Unassembled WGS sequence"/>
</dbReference>
<organism evidence="1 2">
    <name type="scientific">Niallia circulans</name>
    <name type="common">Bacillus circulans</name>
    <dbReference type="NCBI Taxonomy" id="1397"/>
    <lineage>
        <taxon>Bacteria</taxon>
        <taxon>Bacillati</taxon>
        <taxon>Bacillota</taxon>
        <taxon>Bacilli</taxon>
        <taxon>Bacillales</taxon>
        <taxon>Bacillaceae</taxon>
        <taxon>Niallia</taxon>
    </lineage>
</organism>
<reference evidence="1 2" key="1">
    <citation type="submission" date="2017-07" db="EMBL/GenBank/DDBJ databases">
        <title>Isolation and whole genome analysis of endospore-forming bacteria from heroin.</title>
        <authorList>
            <person name="Kalinowski J."/>
            <person name="Ahrens B."/>
            <person name="Al-Dilaimi A."/>
            <person name="Winkler A."/>
            <person name="Wibberg D."/>
            <person name="Schleenbecker U."/>
            <person name="Ruckert C."/>
            <person name="Wolfel R."/>
            <person name="Grass G."/>
        </authorList>
    </citation>
    <scope>NUCLEOTIDE SEQUENCE [LARGE SCALE GENOMIC DNA]</scope>
    <source>
        <strain evidence="1 2">7521-2</strain>
    </source>
</reference>
<name>A0A268F7G6_NIACI</name>
<proteinExistence type="predicted"/>
<sequence>MWCPLRKKSSYKKVRISINGYYSHKKYALLNKYNDEKEFLIQMEFNRAQNLQGNINNYAI</sequence>
<evidence type="ECO:0000313" key="2">
    <source>
        <dbReference type="Proteomes" id="UP000216961"/>
    </source>
</evidence>
<dbReference type="EMBL" id="NPBQ01000126">
    <property type="protein sequence ID" value="PAD81331.1"/>
    <property type="molecule type" value="Genomic_DNA"/>
</dbReference>
<gene>
    <name evidence="1" type="ORF">CHH57_20445</name>
</gene>
<dbReference type="AlphaFoldDB" id="A0A268F7G6"/>
<dbReference type="KEGG" id="bcir:C2I06_18650"/>
<comment type="caution">
    <text evidence="1">The sequence shown here is derived from an EMBL/GenBank/DDBJ whole genome shotgun (WGS) entry which is preliminary data.</text>
</comment>
<accession>A0A268F7G6</accession>
<evidence type="ECO:0000313" key="1">
    <source>
        <dbReference type="EMBL" id="PAD81331.1"/>
    </source>
</evidence>